<dbReference type="SUPFAM" id="SSF47413">
    <property type="entry name" value="lambda repressor-like DNA-binding domains"/>
    <property type="match status" value="1"/>
</dbReference>
<dbReference type="SMART" id="SM00530">
    <property type="entry name" value="HTH_XRE"/>
    <property type="match status" value="1"/>
</dbReference>
<proteinExistence type="predicted"/>
<keyword evidence="4" id="KW-1185">Reference proteome</keyword>
<dbReference type="EMBL" id="JBHSSC010000043">
    <property type="protein sequence ID" value="MFC6182103.1"/>
    <property type="molecule type" value="Genomic_DNA"/>
</dbReference>
<sequence>MLATNLQQLRRQHQLSQSQLSEILKVSRQMISKYETGQAEPDFTKLIVLADYFNITVDALIGHTPLTITEQPRTDGKVLIRSEITTELTSCYKF</sequence>
<dbReference type="InterPro" id="IPR001387">
    <property type="entry name" value="Cro/C1-type_HTH"/>
</dbReference>
<reference evidence="4" key="1">
    <citation type="journal article" date="2019" name="Int. J. Syst. Evol. Microbiol.">
        <title>The Global Catalogue of Microorganisms (GCM) 10K type strain sequencing project: providing services to taxonomists for standard genome sequencing and annotation.</title>
        <authorList>
            <consortium name="The Broad Institute Genomics Platform"/>
            <consortium name="The Broad Institute Genome Sequencing Center for Infectious Disease"/>
            <person name="Wu L."/>
            <person name="Ma J."/>
        </authorList>
    </citation>
    <scope>NUCLEOTIDE SEQUENCE [LARGE SCALE GENOMIC DNA]</scope>
    <source>
        <strain evidence="4">CCM 8933</strain>
    </source>
</reference>
<dbReference type="CDD" id="cd00093">
    <property type="entry name" value="HTH_XRE"/>
    <property type="match status" value="1"/>
</dbReference>
<evidence type="ECO:0000313" key="3">
    <source>
        <dbReference type="EMBL" id="MFC6182103.1"/>
    </source>
</evidence>
<comment type="caution">
    <text evidence="3">The sequence shown here is derived from an EMBL/GenBank/DDBJ whole genome shotgun (WGS) entry which is preliminary data.</text>
</comment>
<dbReference type="Gene3D" id="1.10.260.40">
    <property type="entry name" value="lambda repressor-like DNA-binding domains"/>
    <property type="match status" value="1"/>
</dbReference>
<organism evidence="3 4">
    <name type="scientific">Lactiplantibacillus daowaiensis</name>
    <dbReference type="NCBI Taxonomy" id="2559918"/>
    <lineage>
        <taxon>Bacteria</taxon>
        <taxon>Bacillati</taxon>
        <taxon>Bacillota</taxon>
        <taxon>Bacilli</taxon>
        <taxon>Lactobacillales</taxon>
        <taxon>Lactobacillaceae</taxon>
        <taxon>Lactiplantibacillus</taxon>
    </lineage>
</organism>
<dbReference type="RefSeq" id="WP_379832518.1">
    <property type="nucleotide sequence ID" value="NZ_JBHSSC010000043.1"/>
</dbReference>
<evidence type="ECO:0000256" key="1">
    <source>
        <dbReference type="ARBA" id="ARBA00023125"/>
    </source>
</evidence>
<protein>
    <submittedName>
        <fullName evidence="3">Helix-turn-helix domain-containing protein</fullName>
    </submittedName>
</protein>
<gene>
    <name evidence="3" type="ORF">ACFP5Y_12780</name>
</gene>
<dbReference type="InterPro" id="IPR010982">
    <property type="entry name" value="Lambda_DNA-bd_dom_sf"/>
</dbReference>
<dbReference type="Proteomes" id="UP001596282">
    <property type="component" value="Unassembled WGS sequence"/>
</dbReference>
<keyword evidence="1" id="KW-0238">DNA-binding</keyword>
<dbReference type="Pfam" id="PF01381">
    <property type="entry name" value="HTH_3"/>
    <property type="match status" value="1"/>
</dbReference>
<name>A0ABW1S2L1_9LACO</name>
<evidence type="ECO:0000313" key="4">
    <source>
        <dbReference type="Proteomes" id="UP001596282"/>
    </source>
</evidence>
<evidence type="ECO:0000259" key="2">
    <source>
        <dbReference type="PROSITE" id="PS50943"/>
    </source>
</evidence>
<feature type="domain" description="HTH cro/C1-type" evidence="2">
    <location>
        <begin position="6"/>
        <end position="60"/>
    </location>
</feature>
<dbReference type="PANTHER" id="PTHR46558">
    <property type="entry name" value="TRACRIPTIONAL REGULATORY PROTEIN-RELATED-RELATED"/>
    <property type="match status" value="1"/>
</dbReference>
<dbReference type="PANTHER" id="PTHR46558:SF11">
    <property type="entry name" value="HTH-TYPE TRANSCRIPTIONAL REGULATOR XRE"/>
    <property type="match status" value="1"/>
</dbReference>
<dbReference type="PROSITE" id="PS50943">
    <property type="entry name" value="HTH_CROC1"/>
    <property type="match status" value="1"/>
</dbReference>
<accession>A0ABW1S2L1</accession>